<dbReference type="EMBL" id="LJOW01000094">
    <property type="protein sequence ID" value="OBQ42633.1"/>
    <property type="molecule type" value="Genomic_DNA"/>
</dbReference>
<comment type="caution">
    <text evidence="2">The sequence shown here is derived from an EMBL/GenBank/DDBJ whole genome shotgun (WGS) entry which is preliminary data.</text>
</comment>
<gene>
    <name evidence="2" type="ORF">AN484_16640</name>
</gene>
<name>A0A1B7WZV8_APHFL</name>
<protein>
    <submittedName>
        <fullName evidence="2">Uncharacterized protein</fullName>
    </submittedName>
</protein>
<dbReference type="Proteomes" id="UP000092093">
    <property type="component" value="Unassembled WGS sequence"/>
</dbReference>
<dbReference type="AlphaFoldDB" id="A0A1B7WZV8"/>
<evidence type="ECO:0000313" key="3">
    <source>
        <dbReference type="Proteomes" id="UP000092093"/>
    </source>
</evidence>
<accession>A0A1B7WZV8</accession>
<sequence>MDNQYDNERKGVLFLKGSENPKAPKWSGKMTLGGIEYQIAAWEKMSKSGKEMLTISITDKPAGGYANSPKRNDYPPSPAVVAHNKAKSNGYQKQHEDDDGDGIPF</sequence>
<organism evidence="2 3">
    <name type="scientific">Aphanizomenon flos-aquae WA102</name>
    <dbReference type="NCBI Taxonomy" id="1710896"/>
    <lineage>
        <taxon>Bacteria</taxon>
        <taxon>Bacillati</taxon>
        <taxon>Cyanobacteriota</taxon>
        <taxon>Cyanophyceae</taxon>
        <taxon>Nostocales</taxon>
        <taxon>Aphanizomenonaceae</taxon>
        <taxon>Aphanizomenon</taxon>
    </lineage>
</organism>
<proteinExistence type="predicted"/>
<evidence type="ECO:0000313" key="2">
    <source>
        <dbReference type="EMBL" id="OBQ42633.1"/>
    </source>
</evidence>
<evidence type="ECO:0000256" key="1">
    <source>
        <dbReference type="SAM" id="MobiDB-lite"/>
    </source>
</evidence>
<feature type="region of interest" description="Disordered" evidence="1">
    <location>
        <begin position="59"/>
        <end position="105"/>
    </location>
</feature>
<reference evidence="2 3" key="1">
    <citation type="submission" date="2015-09" db="EMBL/GenBank/DDBJ databases">
        <title>Aphanizomenon flos-aquae WA102.</title>
        <authorList>
            <person name="Driscoll C."/>
        </authorList>
    </citation>
    <scope>NUCLEOTIDE SEQUENCE [LARGE SCALE GENOMIC DNA]</scope>
    <source>
        <strain evidence="2">WA102</strain>
    </source>
</reference>